<feature type="domain" description="Carrier" evidence="4">
    <location>
        <begin position="100"/>
        <end position="174"/>
    </location>
</feature>
<reference evidence="5 6" key="1">
    <citation type="submission" date="2018-08" db="EMBL/GenBank/DDBJ databases">
        <title>Recombination of ecologically and evolutionarily significant loci maintains genetic cohesion in the Pseudomonas syringae species complex.</title>
        <authorList>
            <person name="Dillon M."/>
            <person name="Thakur S."/>
            <person name="Almeida R.N.D."/>
            <person name="Weir B.S."/>
            <person name="Guttman D.S."/>
        </authorList>
    </citation>
    <scope>NUCLEOTIDE SEQUENCE [LARGE SCALE GENOMIC DNA]</scope>
    <source>
        <strain evidence="5 6">ICMP 4525</strain>
    </source>
</reference>
<dbReference type="SMART" id="SM00823">
    <property type="entry name" value="PKS_PP"/>
    <property type="match status" value="1"/>
</dbReference>
<dbReference type="InterPro" id="IPR006162">
    <property type="entry name" value="Ppantetheine_attach_site"/>
</dbReference>
<evidence type="ECO:0000313" key="6">
    <source>
        <dbReference type="Proteomes" id="UP000271531"/>
    </source>
</evidence>
<dbReference type="PANTHER" id="PTHR45527">
    <property type="entry name" value="NONRIBOSOMAL PEPTIDE SYNTHETASE"/>
    <property type="match status" value="1"/>
</dbReference>
<gene>
    <name evidence="5" type="ORF">ALP03_04985</name>
</gene>
<dbReference type="Pfam" id="PF00975">
    <property type="entry name" value="Thioesterase"/>
    <property type="match status" value="1"/>
</dbReference>
<dbReference type="Proteomes" id="UP000271531">
    <property type="component" value="Unassembled WGS sequence"/>
</dbReference>
<dbReference type="GO" id="GO:0044550">
    <property type="term" value="P:secondary metabolite biosynthetic process"/>
    <property type="evidence" value="ECO:0007669"/>
    <property type="project" value="TreeGrafter"/>
</dbReference>
<comment type="cofactor">
    <cofactor evidence="1">
        <name>pantetheine 4'-phosphate</name>
        <dbReference type="ChEBI" id="CHEBI:47942"/>
    </cofactor>
</comment>
<dbReference type="GO" id="GO:0031177">
    <property type="term" value="F:phosphopantetheine binding"/>
    <property type="evidence" value="ECO:0007669"/>
    <property type="project" value="InterPro"/>
</dbReference>
<keyword evidence="2" id="KW-0596">Phosphopantetheine</keyword>
<dbReference type="InterPro" id="IPR045851">
    <property type="entry name" value="AMP-bd_C_sf"/>
</dbReference>
<keyword evidence="3" id="KW-0597">Phosphoprotein</keyword>
<evidence type="ECO:0000256" key="3">
    <source>
        <dbReference type="ARBA" id="ARBA00022553"/>
    </source>
</evidence>
<evidence type="ECO:0000259" key="4">
    <source>
        <dbReference type="PROSITE" id="PS50075"/>
    </source>
</evidence>
<dbReference type="Gene3D" id="3.40.50.1820">
    <property type="entry name" value="alpha/beta hydrolase"/>
    <property type="match status" value="1"/>
</dbReference>
<dbReference type="AlphaFoldDB" id="A0A3M6H066"/>
<accession>A0A3M6H066</accession>
<dbReference type="Pfam" id="PF00550">
    <property type="entry name" value="PP-binding"/>
    <property type="match status" value="1"/>
</dbReference>
<dbReference type="PROSITE" id="PS50075">
    <property type="entry name" value="CARRIER"/>
    <property type="match status" value="1"/>
</dbReference>
<feature type="non-terminal residue" evidence="5">
    <location>
        <position position="1"/>
    </location>
</feature>
<evidence type="ECO:0000313" key="5">
    <source>
        <dbReference type="EMBL" id="RMV98372.1"/>
    </source>
</evidence>
<dbReference type="InterPro" id="IPR020806">
    <property type="entry name" value="PKS_PP-bd"/>
</dbReference>
<proteinExistence type="predicted"/>
<evidence type="ECO:0000256" key="2">
    <source>
        <dbReference type="ARBA" id="ARBA00022450"/>
    </source>
</evidence>
<dbReference type="InterPro" id="IPR009081">
    <property type="entry name" value="PP-bd_ACP"/>
</dbReference>
<dbReference type="PROSITE" id="PS00012">
    <property type="entry name" value="PHOSPHOPANTETHEINE"/>
    <property type="match status" value="1"/>
</dbReference>
<dbReference type="InterPro" id="IPR025110">
    <property type="entry name" value="AMP-bd_C"/>
</dbReference>
<dbReference type="Pfam" id="PF13193">
    <property type="entry name" value="AMP-binding_C"/>
    <property type="match status" value="1"/>
</dbReference>
<dbReference type="SUPFAM" id="SSF47336">
    <property type="entry name" value="ACP-like"/>
    <property type="match status" value="1"/>
</dbReference>
<dbReference type="SUPFAM" id="SSF53474">
    <property type="entry name" value="alpha/beta-Hydrolases"/>
    <property type="match status" value="1"/>
</dbReference>
<sequence length="310" mass="33541">IELGEIEQHLAQCPGVGEAVVTTQRLEDGSLRLVGYFTRRDAALDSAALRAHLLGQLPEYMVPAVFVGLDALPLTQNGKVDRKALPAPDMAALANLAYQAPTTALEERLAQLWAEVLEVGRIGRHDSFFELGGHSLSAIRLVSLLQKAGLSLSLAELFQHPSIAALAGLLDQRPTPSVEAQEVVTVRAGGSEPPLFLIHDFTGLDAYFPVLGQHLQGDFPIYGLPGVGLGQQQLRTMECLAARLVERIRQVQPRGPYRLAGWSFGGVLAYEVATQLLGMDEPVAFLGLIDSYVPRLTDQGKARWQGPDLL</sequence>
<dbReference type="EMBL" id="RBVA01000547">
    <property type="protein sequence ID" value="RMV98372.1"/>
    <property type="molecule type" value="Genomic_DNA"/>
</dbReference>
<dbReference type="FunFam" id="1.10.1200.10:FF:000005">
    <property type="entry name" value="Nonribosomal peptide synthetase 1"/>
    <property type="match status" value="1"/>
</dbReference>
<dbReference type="PANTHER" id="PTHR45527:SF1">
    <property type="entry name" value="FATTY ACID SYNTHASE"/>
    <property type="match status" value="1"/>
</dbReference>
<feature type="non-terminal residue" evidence="5">
    <location>
        <position position="310"/>
    </location>
</feature>
<dbReference type="GO" id="GO:0005737">
    <property type="term" value="C:cytoplasm"/>
    <property type="evidence" value="ECO:0007669"/>
    <property type="project" value="TreeGrafter"/>
</dbReference>
<protein>
    <submittedName>
        <fullName evidence="5">Amino acid adenylation</fullName>
    </submittedName>
</protein>
<name>A0A3M6H066_PSEAJ</name>
<dbReference type="InterPro" id="IPR001031">
    <property type="entry name" value="Thioesterase"/>
</dbReference>
<comment type="caution">
    <text evidence="5">The sequence shown here is derived from an EMBL/GenBank/DDBJ whole genome shotgun (WGS) entry which is preliminary data.</text>
</comment>
<dbReference type="SUPFAM" id="SSF56801">
    <property type="entry name" value="Acetyl-CoA synthetase-like"/>
    <property type="match status" value="1"/>
</dbReference>
<organism evidence="5 6">
    <name type="scientific">Pseudomonas amygdali pv. tabaci</name>
    <name type="common">Pseudomonas syringae pv. tabaci</name>
    <dbReference type="NCBI Taxonomy" id="322"/>
    <lineage>
        <taxon>Bacteria</taxon>
        <taxon>Pseudomonadati</taxon>
        <taxon>Pseudomonadota</taxon>
        <taxon>Gammaproteobacteria</taxon>
        <taxon>Pseudomonadales</taxon>
        <taxon>Pseudomonadaceae</taxon>
        <taxon>Pseudomonas</taxon>
        <taxon>Pseudomonas amygdali</taxon>
    </lineage>
</organism>
<dbReference type="InterPro" id="IPR029058">
    <property type="entry name" value="AB_hydrolase_fold"/>
</dbReference>
<dbReference type="GO" id="GO:0043041">
    <property type="term" value="P:amino acid activation for nonribosomal peptide biosynthetic process"/>
    <property type="evidence" value="ECO:0007669"/>
    <property type="project" value="TreeGrafter"/>
</dbReference>
<evidence type="ECO:0000256" key="1">
    <source>
        <dbReference type="ARBA" id="ARBA00001957"/>
    </source>
</evidence>
<dbReference type="InterPro" id="IPR036736">
    <property type="entry name" value="ACP-like_sf"/>
</dbReference>
<dbReference type="Gene3D" id="3.30.300.30">
    <property type="match status" value="1"/>
</dbReference>